<gene>
    <name evidence="1" type="ORF">MRB53_016178</name>
</gene>
<evidence type="ECO:0000313" key="2">
    <source>
        <dbReference type="Proteomes" id="UP001234297"/>
    </source>
</evidence>
<proteinExistence type="predicted"/>
<name>A0ACC2M1L2_PERAE</name>
<comment type="caution">
    <text evidence="1">The sequence shown here is derived from an EMBL/GenBank/DDBJ whole genome shotgun (WGS) entry which is preliminary data.</text>
</comment>
<reference evidence="1 2" key="1">
    <citation type="journal article" date="2022" name="Hortic Res">
        <title>A haplotype resolved chromosomal level avocado genome allows analysis of novel avocado genes.</title>
        <authorList>
            <person name="Nath O."/>
            <person name="Fletcher S.J."/>
            <person name="Hayward A."/>
            <person name="Shaw L.M."/>
            <person name="Masouleh A.K."/>
            <person name="Furtado A."/>
            <person name="Henry R.J."/>
            <person name="Mitter N."/>
        </authorList>
    </citation>
    <scope>NUCLEOTIDE SEQUENCE [LARGE SCALE GENOMIC DNA]</scope>
    <source>
        <strain evidence="2">cv. Hass</strain>
    </source>
</reference>
<keyword evidence="2" id="KW-1185">Reference proteome</keyword>
<protein>
    <submittedName>
        <fullName evidence="1">Uncharacterized protein</fullName>
    </submittedName>
</protein>
<evidence type="ECO:0000313" key="1">
    <source>
        <dbReference type="EMBL" id="KAJ8639484.1"/>
    </source>
</evidence>
<sequence>MERRTPISHWPIPPGIQLLFLSIGAAKGYSSDSFKMEFAKSYWFLSYFCSVMKVDLLSGGKECGCPRVLLLIDDLLSVPVGIEGRYISLKRVRGKESLVTFQIDASMDLALPEMTKQIFPICENFLAINQFVESRSHFKNGLVNHAFAIRALLLDYQAMVAQLEHQFRLGRLSIQGLWFYCQPIVGPMHALSTVIEEASASNLMGSGVLNLLQSQGDFLVHFMDIAGDELVNSPDDTSVEKLQSLLELALCMTAAAADPCHENLTCCVEMSSSLNRLGTLRDLDYGMKNLVTLLKLRTHIQIVVIRLIL</sequence>
<accession>A0ACC2M1L2</accession>
<organism evidence="1 2">
    <name type="scientific">Persea americana</name>
    <name type="common">Avocado</name>
    <dbReference type="NCBI Taxonomy" id="3435"/>
    <lineage>
        <taxon>Eukaryota</taxon>
        <taxon>Viridiplantae</taxon>
        <taxon>Streptophyta</taxon>
        <taxon>Embryophyta</taxon>
        <taxon>Tracheophyta</taxon>
        <taxon>Spermatophyta</taxon>
        <taxon>Magnoliopsida</taxon>
        <taxon>Magnoliidae</taxon>
        <taxon>Laurales</taxon>
        <taxon>Lauraceae</taxon>
        <taxon>Persea</taxon>
    </lineage>
</organism>
<dbReference type="Proteomes" id="UP001234297">
    <property type="component" value="Chromosome 5"/>
</dbReference>
<dbReference type="EMBL" id="CM056813">
    <property type="protein sequence ID" value="KAJ8639484.1"/>
    <property type="molecule type" value="Genomic_DNA"/>
</dbReference>